<dbReference type="PANTHER" id="PTHR47090:SF2">
    <property type="entry name" value="PROTEIN EDS1-RELATED"/>
    <property type="match status" value="1"/>
</dbReference>
<dbReference type="InParanoid" id="A0A6P9E501"/>
<dbReference type="KEGG" id="jre:108999281"/>
<dbReference type="GO" id="GO:0006952">
    <property type="term" value="P:defense response"/>
    <property type="evidence" value="ECO:0007669"/>
    <property type="project" value="InterPro"/>
</dbReference>
<evidence type="ECO:0000313" key="1">
    <source>
        <dbReference type="Proteomes" id="UP000235220"/>
    </source>
</evidence>
<accession>A0A6P9E501</accession>
<dbReference type="AlphaFoldDB" id="A0A6P9E501"/>
<dbReference type="RefSeq" id="XP_035542456.1">
    <property type="nucleotide sequence ID" value="XM_035686563.1"/>
</dbReference>
<dbReference type="OrthoDB" id="426718at2759"/>
<dbReference type="Proteomes" id="UP000235220">
    <property type="component" value="Chromosome 2"/>
</dbReference>
<gene>
    <name evidence="2" type="primary">LOC108999281</name>
</gene>
<keyword evidence="1" id="KW-1185">Reference proteome</keyword>
<organism evidence="1 2">
    <name type="scientific">Juglans regia</name>
    <name type="common">English walnut</name>
    <dbReference type="NCBI Taxonomy" id="51240"/>
    <lineage>
        <taxon>Eukaryota</taxon>
        <taxon>Viridiplantae</taxon>
        <taxon>Streptophyta</taxon>
        <taxon>Embryophyta</taxon>
        <taxon>Tracheophyta</taxon>
        <taxon>Spermatophyta</taxon>
        <taxon>Magnoliopsida</taxon>
        <taxon>eudicotyledons</taxon>
        <taxon>Gunneridae</taxon>
        <taxon>Pentapetalae</taxon>
        <taxon>rosids</taxon>
        <taxon>fabids</taxon>
        <taxon>Fagales</taxon>
        <taxon>Juglandaceae</taxon>
        <taxon>Juglans</taxon>
    </lineage>
</organism>
<proteinExistence type="predicted"/>
<dbReference type="GeneID" id="108999281"/>
<name>A0A6P9E501_JUGRE</name>
<sequence>MAGGGRLGDIIKMDEELIMKTCSSAMNAHKFPGNPFTFEKIRASSDTYTSFIFSFAGSWSISDWQLAQKPFGETQIKTELFPSLRSIGNDEFAMVNQAFQQRFEERILGTSDFRAKDLIH</sequence>
<dbReference type="PANTHER" id="PTHR47090">
    <property type="entry name" value="PROTEIN EDS1-RELATED"/>
    <property type="match status" value="1"/>
</dbReference>
<reference evidence="2" key="1">
    <citation type="submission" date="2025-08" db="UniProtKB">
        <authorList>
            <consortium name="RefSeq"/>
        </authorList>
    </citation>
    <scope>IDENTIFICATION</scope>
    <source>
        <tissue evidence="2">Leaves</tissue>
    </source>
</reference>
<protein>
    <submittedName>
        <fullName evidence="2">Protein EDS1B-like</fullName>
    </submittedName>
</protein>
<evidence type="ECO:0000313" key="2">
    <source>
        <dbReference type="RefSeq" id="XP_035542456.1"/>
    </source>
</evidence>
<dbReference type="InterPro" id="IPR044214">
    <property type="entry name" value="EDS1-like"/>
</dbReference>